<evidence type="ECO:0000256" key="1">
    <source>
        <dbReference type="ARBA" id="ARBA00001946"/>
    </source>
</evidence>
<dbReference type="AlphaFoldDB" id="X7EGI3"/>
<proteinExistence type="inferred from homology"/>
<comment type="cofactor">
    <cofactor evidence="1">
        <name>Mg(2+)</name>
        <dbReference type="ChEBI" id="CHEBI:18420"/>
    </cofactor>
</comment>
<dbReference type="Pfam" id="PF01743">
    <property type="entry name" value="PolyA_pol"/>
    <property type="match status" value="1"/>
</dbReference>
<dbReference type="InterPro" id="IPR002646">
    <property type="entry name" value="PolA_pol_head_dom"/>
</dbReference>
<dbReference type="EMBL" id="JALZ01000007">
    <property type="protein sequence ID" value="ETX15027.1"/>
    <property type="molecule type" value="Genomic_DNA"/>
</dbReference>
<keyword evidence="4" id="KW-0548">Nucleotidyltransferase</keyword>
<protein>
    <submittedName>
        <fullName evidence="12">Poly(A) polymerase</fullName>
    </submittedName>
</protein>
<dbReference type="Pfam" id="PF12627">
    <property type="entry name" value="PolyA_pol_RNAbd"/>
    <property type="match status" value="1"/>
</dbReference>
<organism evidence="12 13">
    <name type="scientific">Roseivivax halodurans JCM 10272</name>
    <dbReference type="NCBI Taxonomy" id="1449350"/>
    <lineage>
        <taxon>Bacteria</taxon>
        <taxon>Pseudomonadati</taxon>
        <taxon>Pseudomonadota</taxon>
        <taxon>Alphaproteobacteria</taxon>
        <taxon>Rhodobacterales</taxon>
        <taxon>Roseobacteraceae</taxon>
        <taxon>Roseivivax</taxon>
    </lineage>
</organism>
<evidence type="ECO:0000256" key="6">
    <source>
        <dbReference type="ARBA" id="ARBA00022741"/>
    </source>
</evidence>
<evidence type="ECO:0000259" key="11">
    <source>
        <dbReference type="Pfam" id="PF12627"/>
    </source>
</evidence>
<evidence type="ECO:0000313" key="13">
    <source>
        <dbReference type="Proteomes" id="UP000022447"/>
    </source>
</evidence>
<keyword evidence="6" id="KW-0547">Nucleotide-binding</keyword>
<dbReference type="GO" id="GO:0016779">
    <property type="term" value="F:nucleotidyltransferase activity"/>
    <property type="evidence" value="ECO:0007669"/>
    <property type="project" value="UniProtKB-KW"/>
</dbReference>
<dbReference type="InterPro" id="IPR050264">
    <property type="entry name" value="Bact_CCA-adding_enz_type3_sf"/>
</dbReference>
<dbReference type="Proteomes" id="UP000022447">
    <property type="component" value="Unassembled WGS sequence"/>
</dbReference>
<dbReference type="PROSITE" id="PS51257">
    <property type="entry name" value="PROKAR_LIPOPROTEIN"/>
    <property type="match status" value="1"/>
</dbReference>
<keyword evidence="3" id="KW-0819">tRNA processing</keyword>
<dbReference type="eggNOG" id="COG0617">
    <property type="taxonomic scope" value="Bacteria"/>
</dbReference>
<dbReference type="GO" id="GO:0000166">
    <property type="term" value="F:nucleotide binding"/>
    <property type="evidence" value="ECO:0007669"/>
    <property type="project" value="UniProtKB-KW"/>
</dbReference>
<evidence type="ECO:0000256" key="7">
    <source>
        <dbReference type="ARBA" id="ARBA00022842"/>
    </source>
</evidence>
<feature type="region of interest" description="Disordered" evidence="9">
    <location>
        <begin position="326"/>
        <end position="354"/>
    </location>
</feature>
<dbReference type="Gene3D" id="3.30.460.10">
    <property type="entry name" value="Beta Polymerase, domain 2"/>
    <property type="match status" value="1"/>
</dbReference>
<evidence type="ECO:0000256" key="3">
    <source>
        <dbReference type="ARBA" id="ARBA00022694"/>
    </source>
</evidence>
<evidence type="ECO:0000256" key="2">
    <source>
        <dbReference type="ARBA" id="ARBA00022679"/>
    </source>
</evidence>
<feature type="domain" description="Poly A polymerase head" evidence="10">
    <location>
        <begin position="28"/>
        <end position="150"/>
    </location>
</feature>
<keyword evidence="7" id="KW-0460">Magnesium</keyword>
<keyword evidence="13" id="KW-1185">Reference proteome</keyword>
<accession>X7EGI3</accession>
<dbReference type="PANTHER" id="PTHR46173:SF1">
    <property type="entry name" value="CCA TRNA NUCLEOTIDYLTRANSFERASE 1, MITOCHONDRIAL"/>
    <property type="match status" value="1"/>
</dbReference>
<evidence type="ECO:0000256" key="5">
    <source>
        <dbReference type="ARBA" id="ARBA00022723"/>
    </source>
</evidence>
<dbReference type="GO" id="GO:0008033">
    <property type="term" value="P:tRNA processing"/>
    <property type="evidence" value="ECO:0007669"/>
    <property type="project" value="UniProtKB-KW"/>
</dbReference>
<dbReference type="PATRIC" id="fig|1449350.3.peg.1849"/>
<gene>
    <name evidence="12" type="ORF">OCH239_19720</name>
</gene>
<comment type="caution">
    <text evidence="12">The sequence shown here is derived from an EMBL/GenBank/DDBJ whole genome shotgun (WGS) entry which is preliminary data.</text>
</comment>
<keyword evidence="5" id="KW-0479">Metal-binding</keyword>
<feature type="domain" description="tRNA nucleotidyltransferase/poly(A) polymerase RNA and SrmB- binding" evidence="11">
    <location>
        <begin position="184"/>
        <end position="239"/>
    </location>
</feature>
<dbReference type="SUPFAM" id="SSF81891">
    <property type="entry name" value="Poly A polymerase C-terminal region-like"/>
    <property type="match status" value="1"/>
</dbReference>
<keyword evidence="8" id="KW-0694">RNA-binding</keyword>
<dbReference type="GO" id="GO:0046872">
    <property type="term" value="F:metal ion binding"/>
    <property type="evidence" value="ECO:0007669"/>
    <property type="project" value="UniProtKB-KW"/>
</dbReference>
<evidence type="ECO:0000256" key="4">
    <source>
        <dbReference type="ARBA" id="ARBA00022695"/>
    </source>
</evidence>
<dbReference type="CDD" id="cd05398">
    <property type="entry name" value="NT_ClassII-CCAase"/>
    <property type="match status" value="1"/>
</dbReference>
<name>X7EGI3_9RHOB</name>
<evidence type="ECO:0000256" key="9">
    <source>
        <dbReference type="SAM" id="MobiDB-lite"/>
    </source>
</evidence>
<evidence type="ECO:0000256" key="8">
    <source>
        <dbReference type="RuleBase" id="RU003953"/>
    </source>
</evidence>
<dbReference type="InterPro" id="IPR043519">
    <property type="entry name" value="NT_sf"/>
</dbReference>
<sequence>MRLRDAEWLSRPATQAVFSMLAGGGHAAYAVGGCVRNALLDAPVDDVDICTDARPERVMELCEAARLKAVPTGVDHGTVTVVSDGTGYEVTTFRADVETDGRRAVVRFSDDVLEDARRRDFTMNALYAGAGGEIVDPLGGLADLQARRLRFIEDPERRIREDYLRILRFFRFSAWYADAEAGMDADALAAIASNLDGIAQLSRERIGQEIRKLLRAPDPAPAVAAMEATGALAATLPGTSPRALAPLVHLEALAGVAPAPLRRLAALGHRDGAALRLSKAESRSLTAIFAAVEHGAGAEELGYRFGEETARDALLIRSASLGEQMPTDALSRAARGGRRKLPVKPRDLQPAYEGPALGKRLKDLEEAWISSGFSATREQLLAL</sequence>
<dbReference type="PANTHER" id="PTHR46173">
    <property type="entry name" value="CCA TRNA NUCLEOTIDYLTRANSFERASE 1, MITOCHONDRIAL"/>
    <property type="match status" value="1"/>
</dbReference>
<evidence type="ECO:0000313" key="12">
    <source>
        <dbReference type="EMBL" id="ETX15027.1"/>
    </source>
</evidence>
<keyword evidence="2 8" id="KW-0808">Transferase</keyword>
<dbReference type="SUPFAM" id="SSF81301">
    <property type="entry name" value="Nucleotidyltransferase"/>
    <property type="match status" value="1"/>
</dbReference>
<comment type="similarity">
    <text evidence="8">Belongs to the tRNA nucleotidyltransferase/poly(A) polymerase family.</text>
</comment>
<dbReference type="Gene3D" id="1.10.3090.10">
    <property type="entry name" value="cca-adding enzyme, domain 2"/>
    <property type="match status" value="1"/>
</dbReference>
<reference evidence="12 13" key="1">
    <citation type="submission" date="2014-01" db="EMBL/GenBank/DDBJ databases">
        <title>Roseivivax halodurans JCM 10272 Genome Sequencing.</title>
        <authorList>
            <person name="Lai Q."/>
            <person name="Li G."/>
            <person name="Shao Z."/>
        </authorList>
    </citation>
    <scope>NUCLEOTIDE SEQUENCE [LARGE SCALE GENOMIC DNA]</scope>
    <source>
        <strain evidence="12 13">JCM 10272</strain>
    </source>
</reference>
<dbReference type="GO" id="GO:0000049">
    <property type="term" value="F:tRNA binding"/>
    <property type="evidence" value="ECO:0007669"/>
    <property type="project" value="TreeGrafter"/>
</dbReference>
<evidence type="ECO:0000259" key="10">
    <source>
        <dbReference type="Pfam" id="PF01743"/>
    </source>
</evidence>
<dbReference type="InterPro" id="IPR032828">
    <property type="entry name" value="PolyA_RNA-bd"/>
</dbReference>
<dbReference type="STRING" id="1449350.OCH239_19720"/>
<dbReference type="RefSeq" id="WP_037261256.1">
    <property type="nucleotide sequence ID" value="NZ_JALZ01000007.1"/>
</dbReference>